<keyword evidence="3" id="KW-0813">Transport</keyword>
<evidence type="ECO:0000256" key="8">
    <source>
        <dbReference type="RuleBase" id="RU363041"/>
    </source>
</evidence>
<evidence type="ECO:0000313" key="9">
    <source>
        <dbReference type="EMBL" id="MDO1537803.1"/>
    </source>
</evidence>
<dbReference type="Proteomes" id="UP001169027">
    <property type="component" value="Unassembled WGS sequence"/>
</dbReference>
<keyword evidence="4 8" id="KW-1003">Cell membrane</keyword>
<comment type="similarity">
    <text evidence="2 8">Belongs to the 4-toluene sulfonate uptake permease (TSUP) (TC 2.A.102) family.</text>
</comment>
<feature type="transmembrane region" description="Helical" evidence="8">
    <location>
        <begin position="229"/>
        <end position="247"/>
    </location>
</feature>
<feature type="transmembrane region" description="Helical" evidence="8">
    <location>
        <begin position="203"/>
        <end position="222"/>
    </location>
</feature>
<feature type="transmembrane region" description="Helical" evidence="8">
    <location>
        <begin position="180"/>
        <end position="197"/>
    </location>
</feature>
<evidence type="ECO:0000256" key="7">
    <source>
        <dbReference type="ARBA" id="ARBA00023136"/>
    </source>
</evidence>
<keyword evidence="5 8" id="KW-0812">Transmembrane</keyword>
<evidence type="ECO:0000256" key="2">
    <source>
        <dbReference type="ARBA" id="ARBA00009142"/>
    </source>
</evidence>
<evidence type="ECO:0000256" key="1">
    <source>
        <dbReference type="ARBA" id="ARBA00004651"/>
    </source>
</evidence>
<dbReference type="InterPro" id="IPR052017">
    <property type="entry name" value="TSUP"/>
</dbReference>
<dbReference type="InterPro" id="IPR002781">
    <property type="entry name" value="TM_pro_TauE-like"/>
</dbReference>
<feature type="transmembrane region" description="Helical" evidence="8">
    <location>
        <begin position="150"/>
        <end position="168"/>
    </location>
</feature>
<evidence type="ECO:0000256" key="6">
    <source>
        <dbReference type="ARBA" id="ARBA00022989"/>
    </source>
</evidence>
<keyword evidence="10" id="KW-1185">Reference proteome</keyword>
<organism evidence="9 10">
    <name type="scientific">Variovorax ginsengisoli</name>
    <dbReference type="NCBI Taxonomy" id="363844"/>
    <lineage>
        <taxon>Bacteria</taxon>
        <taxon>Pseudomonadati</taxon>
        <taxon>Pseudomonadota</taxon>
        <taxon>Betaproteobacteria</taxon>
        <taxon>Burkholderiales</taxon>
        <taxon>Comamonadaceae</taxon>
        <taxon>Variovorax</taxon>
    </lineage>
</organism>
<gene>
    <name evidence="9" type="ORF">Q2T77_36775</name>
</gene>
<evidence type="ECO:0000256" key="5">
    <source>
        <dbReference type="ARBA" id="ARBA00022692"/>
    </source>
</evidence>
<evidence type="ECO:0000256" key="3">
    <source>
        <dbReference type="ARBA" id="ARBA00022448"/>
    </source>
</evidence>
<name>A0ABT8SG12_9BURK</name>
<evidence type="ECO:0000256" key="4">
    <source>
        <dbReference type="ARBA" id="ARBA00022475"/>
    </source>
</evidence>
<evidence type="ECO:0000313" key="10">
    <source>
        <dbReference type="Proteomes" id="UP001169027"/>
    </source>
</evidence>
<keyword evidence="6 8" id="KW-1133">Transmembrane helix</keyword>
<dbReference type="PANTHER" id="PTHR30269:SF0">
    <property type="entry name" value="MEMBRANE TRANSPORTER PROTEIN YFCA-RELATED"/>
    <property type="match status" value="1"/>
</dbReference>
<reference evidence="9" key="1">
    <citation type="submission" date="2023-06" db="EMBL/GenBank/DDBJ databases">
        <authorList>
            <person name="Jiang Y."/>
            <person name="Liu Q."/>
        </authorList>
    </citation>
    <scope>NUCLEOTIDE SEQUENCE</scope>
    <source>
        <strain evidence="9">CGMCC 1.12090</strain>
    </source>
</reference>
<dbReference type="Pfam" id="PF01925">
    <property type="entry name" value="TauE"/>
    <property type="match status" value="1"/>
</dbReference>
<dbReference type="EMBL" id="JAUKVY010000049">
    <property type="protein sequence ID" value="MDO1537803.1"/>
    <property type="molecule type" value="Genomic_DNA"/>
</dbReference>
<comment type="subcellular location">
    <subcellularLocation>
        <location evidence="1 8">Cell membrane</location>
        <topology evidence="1 8">Multi-pass membrane protein</topology>
    </subcellularLocation>
</comment>
<feature type="transmembrane region" description="Helical" evidence="8">
    <location>
        <begin position="12"/>
        <end position="35"/>
    </location>
</feature>
<keyword evidence="7 8" id="KW-0472">Membrane</keyword>
<proteinExistence type="inferred from homology"/>
<comment type="caution">
    <text evidence="9">The sequence shown here is derived from an EMBL/GenBank/DDBJ whole genome shotgun (WGS) entry which is preliminary data.</text>
</comment>
<accession>A0ABT8SG12</accession>
<sequence>METLVLTLASLFAGFIDSIVGGGGLILVPALFSVLPGTAPATLLGTNKSASVWGTAAAAAQFHRRVGLRWRNLLPAGVLAFAGSLAGAWAVTVVPGEFLRKLLPLILVALLVYTLARKDMGVHHSPRFSGRAELLATATIGALLGVYDGFFGPGTGSFFVFLFVRWLGYDFLNAAGSAKLLNVMTNLGALLLLGLKGHVLWQLGLTMAVANVAGSVVGARVAIKHGATFVRKVFIGVVAALILKTAYDAFLR</sequence>
<dbReference type="RefSeq" id="WP_286535018.1">
    <property type="nucleotide sequence ID" value="NZ_JAUJZH010000049.1"/>
</dbReference>
<feature type="transmembrane region" description="Helical" evidence="8">
    <location>
        <begin position="73"/>
        <end position="92"/>
    </location>
</feature>
<dbReference type="PANTHER" id="PTHR30269">
    <property type="entry name" value="TRANSMEMBRANE PROTEIN YFCA"/>
    <property type="match status" value="1"/>
</dbReference>
<protein>
    <recommendedName>
        <fullName evidence="8">Probable membrane transporter protein</fullName>
    </recommendedName>
</protein>